<feature type="domain" description="DUF7745" evidence="1">
    <location>
        <begin position="25"/>
        <end position="312"/>
    </location>
</feature>
<dbReference type="Proteomes" id="UP000823749">
    <property type="component" value="Chromosome 6"/>
</dbReference>
<dbReference type="AlphaFoldDB" id="A0AAV6K287"/>
<evidence type="ECO:0000313" key="2">
    <source>
        <dbReference type="EMBL" id="KAG5546493.1"/>
    </source>
</evidence>
<dbReference type="PANTHER" id="PTHR46033">
    <property type="entry name" value="PROTEIN MAIN-LIKE 2"/>
    <property type="match status" value="1"/>
</dbReference>
<evidence type="ECO:0000259" key="1">
    <source>
        <dbReference type="Pfam" id="PF24924"/>
    </source>
</evidence>
<dbReference type="GO" id="GO:0010073">
    <property type="term" value="P:meristem maintenance"/>
    <property type="evidence" value="ECO:0007669"/>
    <property type="project" value="InterPro"/>
</dbReference>
<dbReference type="Pfam" id="PF24924">
    <property type="entry name" value="DUF7745"/>
    <property type="match status" value="1"/>
</dbReference>
<reference evidence="2 3" key="1">
    <citation type="submission" date="2020-08" db="EMBL/GenBank/DDBJ databases">
        <title>Plant Genome Project.</title>
        <authorList>
            <person name="Zhang R.-G."/>
        </authorList>
    </citation>
    <scope>NUCLEOTIDE SEQUENCE [LARGE SCALE GENOMIC DNA]</scope>
    <source>
        <strain evidence="2">WSP0</strain>
        <tissue evidence="2">Leaf</tissue>
    </source>
</reference>
<dbReference type="InterPro" id="IPR044824">
    <property type="entry name" value="MAIN-like"/>
</dbReference>
<proteinExistence type="predicted"/>
<dbReference type="InterPro" id="IPR056647">
    <property type="entry name" value="DUF7745"/>
</dbReference>
<organism evidence="2 3">
    <name type="scientific">Rhododendron griersonianum</name>
    <dbReference type="NCBI Taxonomy" id="479676"/>
    <lineage>
        <taxon>Eukaryota</taxon>
        <taxon>Viridiplantae</taxon>
        <taxon>Streptophyta</taxon>
        <taxon>Embryophyta</taxon>
        <taxon>Tracheophyta</taxon>
        <taxon>Spermatophyta</taxon>
        <taxon>Magnoliopsida</taxon>
        <taxon>eudicotyledons</taxon>
        <taxon>Gunneridae</taxon>
        <taxon>Pentapetalae</taxon>
        <taxon>asterids</taxon>
        <taxon>Ericales</taxon>
        <taxon>Ericaceae</taxon>
        <taxon>Ericoideae</taxon>
        <taxon>Rhodoreae</taxon>
        <taxon>Rhododendron</taxon>
    </lineage>
</organism>
<accession>A0AAV6K287</accession>
<comment type="caution">
    <text evidence="2">The sequence shown here is derived from an EMBL/GenBank/DDBJ whole genome shotgun (WGS) entry which is preliminary data.</text>
</comment>
<dbReference type="EMBL" id="JACTNZ010000006">
    <property type="protein sequence ID" value="KAG5546493.1"/>
    <property type="molecule type" value="Genomic_DNA"/>
</dbReference>
<dbReference type="PANTHER" id="PTHR46033:SF16">
    <property type="entry name" value="AMINOTRANSFERASE-LIKE PLANT MOBILE DOMAIN-CONTAINING PROTEIN"/>
    <property type="match status" value="1"/>
</dbReference>
<protein>
    <recommendedName>
        <fullName evidence="1">DUF7745 domain-containing protein</fullName>
    </recommendedName>
</protein>
<name>A0AAV6K287_9ERIC</name>
<evidence type="ECO:0000313" key="3">
    <source>
        <dbReference type="Proteomes" id="UP000823749"/>
    </source>
</evidence>
<keyword evidence="3" id="KW-1185">Reference proteome</keyword>
<gene>
    <name evidence="2" type="ORF">RHGRI_018621</name>
</gene>
<sequence>MSFNNRLYLWMKDFNSVERMNFVSYGMNSLFWLKKVPLKPQILNAAIHHWDPDLHVFRFGLQELCPTVEEFHALLGCKSHEQVVVPRQLISPSKTLKDLLGLSLKDARDLVKGDELKVLDIIDKFQPNGDKNDKVYQSKRQIAICICLLARFLLVSADGKFSPKLVDVAAQVVERKDFVPTVLAETLLGLDKVHSKASMSFAGSPLLLQMWLLDKVNLLEKVVIPKGREDYYAKYYAKSYDSRLIKYHDTAEGWKQWFSTLTANDINWRCSRSVVPDMAIKNMNFKRMAIVGLTSFTFYIPCRFLRQLGNDQGLPPVELEPSFNPSLKSVSHYKKSWPSRQKLAKKEAFNSGLEERYVEWLEEEIKEKAEKEGTDTLKRKRT</sequence>